<keyword evidence="3" id="KW-1185">Reference proteome</keyword>
<dbReference type="OrthoDB" id="2657992at2759"/>
<dbReference type="GeneID" id="64599238"/>
<comment type="caution">
    <text evidence="2">The sequence shown here is derived from an EMBL/GenBank/DDBJ whole genome shotgun (WGS) entry which is preliminary data.</text>
</comment>
<name>A0A9P7E3G5_9AGAM</name>
<evidence type="ECO:0000313" key="3">
    <source>
        <dbReference type="Proteomes" id="UP000719766"/>
    </source>
</evidence>
<gene>
    <name evidence="2" type="ORF">HD556DRAFT_1435734</name>
</gene>
<keyword evidence="1" id="KW-1133">Transmembrane helix</keyword>
<reference evidence="2" key="1">
    <citation type="journal article" date="2020" name="New Phytol.">
        <title>Comparative genomics reveals dynamic genome evolution in host specialist ectomycorrhizal fungi.</title>
        <authorList>
            <person name="Lofgren L.A."/>
            <person name="Nguyen N.H."/>
            <person name="Vilgalys R."/>
            <person name="Ruytinx J."/>
            <person name="Liao H.L."/>
            <person name="Branco S."/>
            <person name="Kuo A."/>
            <person name="LaButti K."/>
            <person name="Lipzen A."/>
            <person name="Andreopoulos W."/>
            <person name="Pangilinan J."/>
            <person name="Riley R."/>
            <person name="Hundley H."/>
            <person name="Na H."/>
            <person name="Barry K."/>
            <person name="Grigoriev I.V."/>
            <person name="Stajich J.E."/>
            <person name="Kennedy P.G."/>
        </authorList>
    </citation>
    <scope>NUCLEOTIDE SEQUENCE</scope>
    <source>
        <strain evidence="2">S12</strain>
    </source>
</reference>
<dbReference type="AlphaFoldDB" id="A0A9P7E3G5"/>
<dbReference type="Proteomes" id="UP000719766">
    <property type="component" value="Unassembled WGS sequence"/>
</dbReference>
<accession>A0A9P7E3G5</accession>
<organism evidence="2 3">
    <name type="scientific">Suillus plorans</name>
    <dbReference type="NCBI Taxonomy" id="116603"/>
    <lineage>
        <taxon>Eukaryota</taxon>
        <taxon>Fungi</taxon>
        <taxon>Dikarya</taxon>
        <taxon>Basidiomycota</taxon>
        <taxon>Agaricomycotina</taxon>
        <taxon>Agaricomycetes</taxon>
        <taxon>Agaricomycetidae</taxon>
        <taxon>Boletales</taxon>
        <taxon>Suillineae</taxon>
        <taxon>Suillaceae</taxon>
        <taxon>Suillus</taxon>
    </lineage>
</organism>
<feature type="transmembrane region" description="Helical" evidence="1">
    <location>
        <begin position="72"/>
        <end position="93"/>
    </location>
</feature>
<evidence type="ECO:0000313" key="2">
    <source>
        <dbReference type="EMBL" id="KAG1810009.1"/>
    </source>
</evidence>
<protein>
    <submittedName>
        <fullName evidence="2">Uncharacterized protein</fullName>
    </submittedName>
</protein>
<keyword evidence="1" id="KW-0812">Transmembrane</keyword>
<dbReference type="EMBL" id="JABBWE010000001">
    <property type="protein sequence ID" value="KAG1810009.1"/>
    <property type="molecule type" value="Genomic_DNA"/>
</dbReference>
<dbReference type="RefSeq" id="XP_041167674.1">
    <property type="nucleotide sequence ID" value="XM_041305474.1"/>
</dbReference>
<feature type="transmembrane region" description="Helical" evidence="1">
    <location>
        <begin position="20"/>
        <end position="42"/>
    </location>
</feature>
<evidence type="ECO:0000256" key="1">
    <source>
        <dbReference type="SAM" id="Phobius"/>
    </source>
</evidence>
<keyword evidence="1" id="KW-0472">Membrane</keyword>
<sequence>MLVIMIARLHAMYQHSRKVLMILLIAFLAVAVVNIVVAAMMMKHFSGEELVLSGTYQCTIKFEGDVVLPGSISWILGTTWEVLTLCLAVQIAVKHIRELQRHSAGQIIKDYGIVENSRGILYEVLACFLLFA</sequence>
<proteinExistence type="predicted"/>